<feature type="compositionally biased region" description="Polar residues" evidence="8">
    <location>
        <begin position="1"/>
        <end position="10"/>
    </location>
</feature>
<reference evidence="9" key="1">
    <citation type="submission" date="2014-12" db="EMBL/GenBank/DDBJ databases">
        <title>Insight into the proteome of Arion vulgaris.</title>
        <authorList>
            <person name="Aradska J."/>
            <person name="Bulat T."/>
            <person name="Smidak R."/>
            <person name="Sarate P."/>
            <person name="Gangsoo J."/>
            <person name="Sialana F."/>
            <person name="Bilban M."/>
            <person name="Lubec G."/>
        </authorList>
    </citation>
    <scope>NUCLEOTIDE SEQUENCE</scope>
    <source>
        <tissue evidence="9">Skin</tissue>
    </source>
</reference>
<dbReference type="PANTHER" id="PTHR28631:SF1">
    <property type="entry name" value="ACTIN MATURATION PROTEASE"/>
    <property type="match status" value="1"/>
</dbReference>
<evidence type="ECO:0000256" key="8">
    <source>
        <dbReference type="SAM" id="MobiDB-lite"/>
    </source>
</evidence>
<keyword evidence="1" id="KW-0031">Aminopeptidase</keyword>
<protein>
    <recommendedName>
        <fullName evidence="5">Actin maturation protease</fullName>
    </recommendedName>
    <alternativeName>
        <fullName evidence="6">Actin aminopeptidase ACTMAP</fullName>
    </alternativeName>
</protein>
<evidence type="ECO:0000256" key="1">
    <source>
        <dbReference type="ARBA" id="ARBA00022438"/>
    </source>
</evidence>
<dbReference type="PANTHER" id="PTHR28631">
    <property type="entry name" value="UPF0692 PROTEIN C19ORF54"/>
    <property type="match status" value="1"/>
</dbReference>
<name>A0A0B7A142_9EUPU</name>
<dbReference type="InterPro" id="IPR040043">
    <property type="entry name" value="ACTMAP"/>
</dbReference>
<dbReference type="EMBL" id="HACG01027673">
    <property type="protein sequence ID" value="CEK74538.1"/>
    <property type="molecule type" value="Transcribed_RNA"/>
</dbReference>
<evidence type="ECO:0000256" key="7">
    <source>
        <dbReference type="ARBA" id="ARBA00049041"/>
    </source>
</evidence>
<keyword evidence="3" id="KW-0378">Hydrolase</keyword>
<feature type="region of interest" description="Disordered" evidence="8">
    <location>
        <begin position="1"/>
        <end position="31"/>
    </location>
</feature>
<feature type="compositionally biased region" description="Polar residues" evidence="8">
    <location>
        <begin position="20"/>
        <end position="31"/>
    </location>
</feature>
<accession>A0A0B7A142</accession>
<evidence type="ECO:0000256" key="6">
    <source>
        <dbReference type="ARBA" id="ARBA00034908"/>
    </source>
</evidence>
<evidence type="ECO:0000313" key="9">
    <source>
        <dbReference type="EMBL" id="CEK74538.1"/>
    </source>
</evidence>
<gene>
    <name evidence="9" type="primary">ORF91495</name>
</gene>
<keyword evidence="2" id="KW-0645">Protease</keyword>
<evidence type="ECO:0000256" key="3">
    <source>
        <dbReference type="ARBA" id="ARBA00022801"/>
    </source>
</evidence>
<evidence type="ECO:0000256" key="2">
    <source>
        <dbReference type="ARBA" id="ARBA00022670"/>
    </source>
</evidence>
<comment type="catalytic activity">
    <reaction evidence="7">
        <text>N-terminal N(alpha)-acetyl-L-cysteinyl-L-aspartyl-[protein] + H2O = N-terminal L-aspartyl-[protein] + N-acetyl-L-cysteine</text>
        <dbReference type="Rhea" id="RHEA:74579"/>
        <dbReference type="Rhea" id="RHEA-COMP:12669"/>
        <dbReference type="Rhea" id="RHEA-COMP:18395"/>
        <dbReference type="ChEBI" id="CHEBI:15377"/>
        <dbReference type="ChEBI" id="CHEBI:64720"/>
        <dbReference type="ChEBI" id="CHEBI:78236"/>
        <dbReference type="ChEBI" id="CHEBI:193599"/>
    </reaction>
    <physiologicalReaction direction="left-to-right" evidence="7">
        <dbReference type="Rhea" id="RHEA:74580"/>
    </physiologicalReaction>
</comment>
<dbReference type="GO" id="GO:0006508">
    <property type="term" value="P:proteolysis"/>
    <property type="evidence" value="ECO:0007669"/>
    <property type="project" value="UniProtKB-KW"/>
</dbReference>
<evidence type="ECO:0000256" key="5">
    <source>
        <dbReference type="ARBA" id="ARBA00034848"/>
    </source>
</evidence>
<dbReference type="GO" id="GO:0004177">
    <property type="term" value="F:aminopeptidase activity"/>
    <property type="evidence" value="ECO:0007669"/>
    <property type="project" value="UniProtKB-KW"/>
</dbReference>
<sequence>MHQTQSSSQHGIPPPLPTIKDTNYTSSQPHIQSGGTLLLQPCPSVSDESRRACHNFLCMKRLSQNDDHGYIFIFSCYQVQPVIQNGPKCGMVALEMASTLVKGSYVTTEEILTEARERGLSKQGEMFSAFALQELAAHFLSSKVECLHLQHSETTHCLDGKNLANQLINRNLVLIPYDSDKNHSPCQKRGHKAHWALLTGIFVAVKASDMTEELLSNCRREPDVPMLYYWPDDPGPVLCDQLSKLVCEKAEDLFVLGHHGKSKYAGLWPLKDLLLSNDNLLETGPDRSLEDYVIPPGGVEAGLRSRFITINMKS</sequence>
<comment type="similarity">
    <text evidence="4">Belongs to the ACTMAP family.</text>
</comment>
<dbReference type="AlphaFoldDB" id="A0A0B7A142"/>
<proteinExistence type="inferred from homology"/>
<organism evidence="9">
    <name type="scientific">Arion vulgaris</name>
    <dbReference type="NCBI Taxonomy" id="1028688"/>
    <lineage>
        <taxon>Eukaryota</taxon>
        <taxon>Metazoa</taxon>
        <taxon>Spiralia</taxon>
        <taxon>Lophotrochozoa</taxon>
        <taxon>Mollusca</taxon>
        <taxon>Gastropoda</taxon>
        <taxon>Heterobranchia</taxon>
        <taxon>Euthyneura</taxon>
        <taxon>Panpulmonata</taxon>
        <taxon>Eupulmonata</taxon>
        <taxon>Stylommatophora</taxon>
        <taxon>Helicina</taxon>
        <taxon>Arionoidea</taxon>
        <taxon>Arionidae</taxon>
        <taxon>Arion</taxon>
    </lineage>
</organism>
<evidence type="ECO:0000256" key="4">
    <source>
        <dbReference type="ARBA" id="ARBA00034725"/>
    </source>
</evidence>
<dbReference type="Pfam" id="PF21646">
    <property type="entry name" value="ACTMAP-like_C"/>
    <property type="match status" value="1"/>
</dbReference>